<accession>A0A1M5XWL0</accession>
<keyword evidence="5" id="KW-1185">Reference proteome</keyword>
<dbReference type="PANTHER" id="PTHR43877:SF2">
    <property type="entry name" value="AMINOALKYLPHOSPHONATE N-ACETYLTRANSFERASE-RELATED"/>
    <property type="match status" value="1"/>
</dbReference>
<dbReference type="AlphaFoldDB" id="A0A1M5XWL0"/>
<evidence type="ECO:0000256" key="1">
    <source>
        <dbReference type="ARBA" id="ARBA00022679"/>
    </source>
</evidence>
<protein>
    <submittedName>
        <fullName evidence="4">Acetyltransferase (GNAT) family protein</fullName>
    </submittedName>
</protein>
<evidence type="ECO:0000313" key="4">
    <source>
        <dbReference type="EMBL" id="SHI04217.1"/>
    </source>
</evidence>
<keyword evidence="1 4" id="KW-0808">Transferase</keyword>
<dbReference type="CDD" id="cd04301">
    <property type="entry name" value="NAT_SF"/>
    <property type="match status" value="1"/>
</dbReference>
<dbReference type="InterPro" id="IPR016181">
    <property type="entry name" value="Acyl_CoA_acyltransferase"/>
</dbReference>
<dbReference type="Proteomes" id="UP000184447">
    <property type="component" value="Unassembled WGS sequence"/>
</dbReference>
<evidence type="ECO:0000313" key="5">
    <source>
        <dbReference type="Proteomes" id="UP000184447"/>
    </source>
</evidence>
<evidence type="ECO:0000256" key="2">
    <source>
        <dbReference type="ARBA" id="ARBA00023315"/>
    </source>
</evidence>
<dbReference type="Gene3D" id="3.40.630.30">
    <property type="match status" value="2"/>
</dbReference>
<organism evidence="4 5">
    <name type="scientific">Clostridium grantii DSM 8605</name>
    <dbReference type="NCBI Taxonomy" id="1121316"/>
    <lineage>
        <taxon>Bacteria</taxon>
        <taxon>Bacillati</taxon>
        <taxon>Bacillota</taxon>
        <taxon>Clostridia</taxon>
        <taxon>Eubacteriales</taxon>
        <taxon>Clostridiaceae</taxon>
        <taxon>Clostridium</taxon>
    </lineage>
</organism>
<dbReference type="PANTHER" id="PTHR43877">
    <property type="entry name" value="AMINOALKYLPHOSPHONATE N-ACETYLTRANSFERASE-RELATED-RELATED"/>
    <property type="match status" value="1"/>
</dbReference>
<keyword evidence="2" id="KW-0012">Acyltransferase</keyword>
<reference evidence="4 5" key="1">
    <citation type="submission" date="2016-11" db="EMBL/GenBank/DDBJ databases">
        <authorList>
            <person name="Jaros S."/>
            <person name="Januszkiewicz K."/>
            <person name="Wedrychowicz H."/>
        </authorList>
    </citation>
    <scope>NUCLEOTIDE SEQUENCE [LARGE SCALE GENOMIC DNA]</scope>
    <source>
        <strain evidence="4 5">DSM 8605</strain>
    </source>
</reference>
<dbReference type="PROSITE" id="PS51186">
    <property type="entry name" value="GNAT"/>
    <property type="match status" value="1"/>
</dbReference>
<dbReference type="Pfam" id="PF00583">
    <property type="entry name" value="Acetyltransf_1"/>
    <property type="match status" value="1"/>
</dbReference>
<evidence type="ECO:0000259" key="3">
    <source>
        <dbReference type="PROSITE" id="PS51186"/>
    </source>
</evidence>
<dbReference type="InterPro" id="IPR000182">
    <property type="entry name" value="GNAT_dom"/>
</dbReference>
<dbReference type="GO" id="GO:0016747">
    <property type="term" value="F:acyltransferase activity, transferring groups other than amino-acyl groups"/>
    <property type="evidence" value="ECO:0007669"/>
    <property type="project" value="InterPro"/>
</dbReference>
<feature type="domain" description="N-acetyltransferase" evidence="3">
    <location>
        <begin position="150"/>
        <end position="290"/>
    </location>
</feature>
<gene>
    <name evidence="4" type="ORF">SAMN02745207_03999</name>
</gene>
<dbReference type="OrthoDB" id="5419426at2"/>
<sequence>MIKKYLELNELEVRKLNKFINRNKENKVTIEEMDKQLRSEEYAFGEGIILAINHEDVIARIQIILIECMEKKVAYAINLDIKEEVKNKKKIASELIEAAKNIAKKHKAQKLFLGTTDDILIKTLNSLSLHKEYSSIRMILKDRKIRDLPLNLTILTEENKNEYLRIHNDAFKEVPNGGTLTESKVDEYIKNADDNNCYYIVTINNEMIGMLQFNIEERVGEFELGLIKEARGKGYGKRLLETAINFLNSREVTEINLIVITKNTPAYNMYINRGFKESELINEWFEINVQ</sequence>
<name>A0A1M5XWL0_9CLOT</name>
<dbReference type="STRING" id="1121316.SAMN02745207_03999"/>
<dbReference type="SUPFAM" id="SSF55729">
    <property type="entry name" value="Acyl-CoA N-acyltransferases (Nat)"/>
    <property type="match status" value="1"/>
</dbReference>
<dbReference type="EMBL" id="FQXM01000039">
    <property type="protein sequence ID" value="SHI04217.1"/>
    <property type="molecule type" value="Genomic_DNA"/>
</dbReference>
<dbReference type="InterPro" id="IPR050832">
    <property type="entry name" value="Bact_Acetyltransf"/>
</dbReference>
<proteinExistence type="predicted"/>
<dbReference type="RefSeq" id="WP_073340804.1">
    <property type="nucleotide sequence ID" value="NZ_FQXM01000039.1"/>
</dbReference>